<accession>A0A1G2F5Y0</accession>
<organism evidence="1 2">
    <name type="scientific">Candidatus Portnoybacteria bacterium RBG_13_40_8</name>
    <dbReference type="NCBI Taxonomy" id="1801990"/>
    <lineage>
        <taxon>Bacteria</taxon>
        <taxon>Candidatus Portnoyibacteriota</taxon>
    </lineage>
</organism>
<gene>
    <name evidence="1" type="ORF">A2V69_01480</name>
</gene>
<dbReference type="InterPro" id="IPR029063">
    <property type="entry name" value="SAM-dependent_MTases_sf"/>
</dbReference>
<comment type="caution">
    <text evidence="1">The sequence shown here is derived from an EMBL/GenBank/DDBJ whole genome shotgun (WGS) entry which is preliminary data.</text>
</comment>
<dbReference type="STRING" id="1801990.A2V69_01480"/>
<name>A0A1G2F5Y0_9BACT</name>
<dbReference type="Proteomes" id="UP000177810">
    <property type="component" value="Unassembled WGS sequence"/>
</dbReference>
<protein>
    <recommendedName>
        <fullName evidence="3">Class I SAM-dependent methyltransferase</fullName>
    </recommendedName>
</protein>
<dbReference type="Gene3D" id="3.40.50.150">
    <property type="entry name" value="Vaccinia Virus protein VP39"/>
    <property type="match status" value="1"/>
</dbReference>
<sequence length="252" mass="29313">MNKLKKSKKYLEKHGLMKYLQDGVEGQKKPDYPDLAHLHKLILERKAIKILEFGVGWTTIILADASRVNNGKVFSVDASKKWINVANKLIPPELKEYVELCYSEVRAGTFNGRMCHFYKSLPDIIPDFIYLDGPDPKDVQENINGLSWQNKRSLVAADILLMEPTLTERTFIVVDGRTNNGRFLANNLQRNWVIKSNANAHVTTFELVESFHLVKGRERILKKYLENFKKVKSFKEFKDLIRKSVRYIRIRM</sequence>
<evidence type="ECO:0000313" key="2">
    <source>
        <dbReference type="Proteomes" id="UP000177810"/>
    </source>
</evidence>
<reference evidence="1 2" key="1">
    <citation type="journal article" date="2016" name="Nat. Commun.">
        <title>Thousands of microbial genomes shed light on interconnected biogeochemical processes in an aquifer system.</title>
        <authorList>
            <person name="Anantharaman K."/>
            <person name="Brown C.T."/>
            <person name="Hug L.A."/>
            <person name="Sharon I."/>
            <person name="Castelle C.J."/>
            <person name="Probst A.J."/>
            <person name="Thomas B.C."/>
            <person name="Singh A."/>
            <person name="Wilkins M.J."/>
            <person name="Karaoz U."/>
            <person name="Brodie E.L."/>
            <person name="Williams K.H."/>
            <person name="Hubbard S.S."/>
            <person name="Banfield J.F."/>
        </authorList>
    </citation>
    <scope>NUCLEOTIDE SEQUENCE [LARGE SCALE GENOMIC DNA]</scope>
</reference>
<evidence type="ECO:0000313" key="1">
    <source>
        <dbReference type="EMBL" id="OGZ33182.1"/>
    </source>
</evidence>
<proteinExistence type="predicted"/>
<dbReference type="SUPFAM" id="SSF53335">
    <property type="entry name" value="S-adenosyl-L-methionine-dependent methyltransferases"/>
    <property type="match status" value="1"/>
</dbReference>
<dbReference type="EMBL" id="MHMT01000003">
    <property type="protein sequence ID" value="OGZ33182.1"/>
    <property type="molecule type" value="Genomic_DNA"/>
</dbReference>
<evidence type="ECO:0008006" key="3">
    <source>
        <dbReference type="Google" id="ProtNLM"/>
    </source>
</evidence>
<dbReference type="AlphaFoldDB" id="A0A1G2F5Y0"/>